<dbReference type="GO" id="GO:0051537">
    <property type="term" value="F:2 iron, 2 sulfur cluster binding"/>
    <property type="evidence" value="ECO:0007669"/>
    <property type="project" value="UniProtKB-KW"/>
</dbReference>
<comment type="similarity">
    <text evidence="2">Belongs to the FAD-dependent oxidoreductase family.</text>
</comment>
<dbReference type="GO" id="GO:0005737">
    <property type="term" value="C:cytoplasm"/>
    <property type="evidence" value="ECO:0007669"/>
    <property type="project" value="TreeGrafter"/>
</dbReference>
<comment type="cofactor">
    <cofactor evidence="1">
        <name>FAD</name>
        <dbReference type="ChEBI" id="CHEBI:57692"/>
    </cofactor>
</comment>
<evidence type="ECO:0000256" key="7">
    <source>
        <dbReference type="ARBA" id="ARBA00023002"/>
    </source>
</evidence>
<sequence>MISRNLFRNSLLSFHVVSAAWKKPLSTMVKTIAVLDESELQDGQMKEVDFDSGKVLLSRLGDRIHATSAWCTHYGAPLSKGVLVADGRVVCPWHGACFNVCTGDIEDAPALAAIHSFKTHVADGKIHVSAHPENTLKDNMRRYPGLLNEDTSFKKGLIIVGGGAGAFFAVDSLREYGYKLPITILSKEPHAPIDRTKLSKALITDPTGIILRTPADLKIKYGTTLRLGVEVTSIDPKKKTVTIDNADTLTYEKLILAPGGIPRRLPIEGADLENVFTLRGVEDAKKIDAAAQEGKRAVVIGSSFISMELVVAFGKRKLASIDVIGMEEFPFEAVLGKEVGGGQKKYHESQGIKFHMQTKVEKIVPKEDNPKLAGGVVVNGTTIPADFVIMGVGVRPATDFLKGSGIEIEQDGSVRVDEYLRVRTGADTENIYAIGDIATYPAPAGVEKRIEHWDVAGNHGRAAGKHICGKTVPFGTVPIFWSAQGGQLRYCGSSSKIDDVIVQGDPSQNKFIAFHVENGSVVAVSSMQNDPIVTKSSQLLKVGLMPTPEELRAGKDVMSIDISTKDALKNVTS</sequence>
<organism evidence="11 12">
    <name type="scientific">Agaricus bisporus var. burnettii</name>
    <dbReference type="NCBI Taxonomy" id="192524"/>
    <lineage>
        <taxon>Eukaryota</taxon>
        <taxon>Fungi</taxon>
        <taxon>Dikarya</taxon>
        <taxon>Basidiomycota</taxon>
        <taxon>Agaricomycotina</taxon>
        <taxon>Agaricomycetes</taxon>
        <taxon>Agaricomycetidae</taxon>
        <taxon>Agaricales</taxon>
        <taxon>Agaricineae</taxon>
        <taxon>Agaricaceae</taxon>
        <taxon>Agaricus</taxon>
    </lineage>
</organism>
<dbReference type="CDD" id="cd03478">
    <property type="entry name" value="Rieske_AIFL_N"/>
    <property type="match status" value="1"/>
</dbReference>
<dbReference type="Gene3D" id="2.102.10.10">
    <property type="entry name" value="Rieske [2Fe-2S] iron-sulphur domain"/>
    <property type="match status" value="1"/>
</dbReference>
<dbReference type="PROSITE" id="PS51296">
    <property type="entry name" value="RIESKE"/>
    <property type="match status" value="1"/>
</dbReference>
<keyword evidence="3" id="KW-0285">Flavoprotein</keyword>
<keyword evidence="7" id="KW-0560">Oxidoreductase</keyword>
<evidence type="ECO:0000256" key="9">
    <source>
        <dbReference type="ARBA" id="ARBA00023014"/>
    </source>
</evidence>
<evidence type="ECO:0000256" key="4">
    <source>
        <dbReference type="ARBA" id="ARBA00022714"/>
    </source>
</evidence>
<feature type="domain" description="Rieske" evidence="10">
    <location>
        <begin position="32"/>
        <end position="128"/>
    </location>
</feature>
<name>A0A8H7KGN9_AGABI</name>
<dbReference type="SUPFAM" id="SSF51905">
    <property type="entry name" value="FAD/NAD(P)-binding domain"/>
    <property type="match status" value="2"/>
</dbReference>
<dbReference type="Pfam" id="PF07992">
    <property type="entry name" value="Pyr_redox_2"/>
    <property type="match status" value="1"/>
</dbReference>
<dbReference type="InterPro" id="IPR016156">
    <property type="entry name" value="FAD/NAD-linked_Rdtase_dimer_sf"/>
</dbReference>
<dbReference type="InterPro" id="IPR050446">
    <property type="entry name" value="FAD-oxidoreductase/Apoptosis"/>
</dbReference>
<dbReference type="EMBL" id="JABXXO010000007">
    <property type="protein sequence ID" value="KAF7773413.1"/>
    <property type="molecule type" value="Genomic_DNA"/>
</dbReference>
<dbReference type="PANTHER" id="PTHR43557:SF2">
    <property type="entry name" value="RIESKE DOMAIN-CONTAINING PROTEIN-RELATED"/>
    <property type="match status" value="1"/>
</dbReference>
<evidence type="ECO:0000313" key="11">
    <source>
        <dbReference type="EMBL" id="KAF7773413.1"/>
    </source>
</evidence>
<dbReference type="PANTHER" id="PTHR43557">
    <property type="entry name" value="APOPTOSIS-INDUCING FACTOR 1"/>
    <property type="match status" value="1"/>
</dbReference>
<evidence type="ECO:0000256" key="3">
    <source>
        <dbReference type="ARBA" id="ARBA00022630"/>
    </source>
</evidence>
<dbReference type="InterPro" id="IPR028202">
    <property type="entry name" value="Reductase_C"/>
</dbReference>
<dbReference type="InterPro" id="IPR036188">
    <property type="entry name" value="FAD/NAD-bd_sf"/>
</dbReference>
<dbReference type="AlphaFoldDB" id="A0A8H7KGN9"/>
<reference evidence="11 12" key="1">
    <citation type="journal article" name="Sci. Rep.">
        <title>Telomere-to-telomere assembled and centromere annotated genomes of the two main subspecies of the button mushroom Agaricus bisporus reveal especially polymorphic chromosome ends.</title>
        <authorList>
            <person name="Sonnenberg A.S.M."/>
            <person name="Sedaghat-Telgerd N."/>
            <person name="Lavrijssen B."/>
            <person name="Ohm R.A."/>
            <person name="Hendrickx P.M."/>
            <person name="Scholtmeijer K."/>
            <person name="Baars J.J.P."/>
            <person name="van Peer A."/>
        </authorList>
    </citation>
    <scope>NUCLEOTIDE SEQUENCE [LARGE SCALE GENOMIC DNA]</scope>
    <source>
        <strain evidence="11 12">H119_p4</strain>
    </source>
</reference>
<dbReference type="InterPro" id="IPR036922">
    <property type="entry name" value="Rieske_2Fe-2S_sf"/>
</dbReference>
<dbReference type="GO" id="GO:0016651">
    <property type="term" value="F:oxidoreductase activity, acting on NAD(P)H"/>
    <property type="evidence" value="ECO:0007669"/>
    <property type="project" value="TreeGrafter"/>
</dbReference>
<proteinExistence type="inferred from homology"/>
<dbReference type="Pfam" id="PF14759">
    <property type="entry name" value="Reductase_C"/>
    <property type="match status" value="1"/>
</dbReference>
<evidence type="ECO:0000256" key="1">
    <source>
        <dbReference type="ARBA" id="ARBA00001974"/>
    </source>
</evidence>
<accession>A0A8H7KGN9</accession>
<keyword evidence="5" id="KW-0479">Metal-binding</keyword>
<keyword evidence="8" id="KW-0408">Iron</keyword>
<protein>
    <recommendedName>
        <fullName evidence="10">Rieske domain-containing protein</fullName>
    </recommendedName>
</protein>
<dbReference type="SUPFAM" id="SSF55424">
    <property type="entry name" value="FAD/NAD-linked reductases, dimerisation (C-terminal) domain"/>
    <property type="match status" value="1"/>
</dbReference>
<evidence type="ECO:0000256" key="2">
    <source>
        <dbReference type="ARBA" id="ARBA00006442"/>
    </source>
</evidence>
<dbReference type="SUPFAM" id="SSF50022">
    <property type="entry name" value="ISP domain"/>
    <property type="match status" value="1"/>
</dbReference>
<dbReference type="Proteomes" id="UP000629468">
    <property type="component" value="Unassembled WGS sequence"/>
</dbReference>
<keyword evidence="6" id="KW-0274">FAD</keyword>
<dbReference type="InterPro" id="IPR023753">
    <property type="entry name" value="FAD/NAD-binding_dom"/>
</dbReference>
<dbReference type="PRINTS" id="PR00368">
    <property type="entry name" value="FADPNR"/>
</dbReference>
<gene>
    <name evidence="11" type="ORF">Agabi119p4_5580</name>
</gene>
<evidence type="ECO:0000259" key="10">
    <source>
        <dbReference type="PROSITE" id="PS51296"/>
    </source>
</evidence>
<comment type="caution">
    <text evidence="11">The sequence shown here is derived from an EMBL/GenBank/DDBJ whole genome shotgun (WGS) entry which is preliminary data.</text>
</comment>
<dbReference type="Pfam" id="PF00355">
    <property type="entry name" value="Rieske"/>
    <property type="match status" value="1"/>
</dbReference>
<evidence type="ECO:0000313" key="12">
    <source>
        <dbReference type="Proteomes" id="UP000629468"/>
    </source>
</evidence>
<evidence type="ECO:0000256" key="5">
    <source>
        <dbReference type="ARBA" id="ARBA00022723"/>
    </source>
</evidence>
<dbReference type="Gene3D" id="3.50.50.60">
    <property type="entry name" value="FAD/NAD(P)-binding domain"/>
    <property type="match status" value="2"/>
</dbReference>
<dbReference type="InterPro" id="IPR017941">
    <property type="entry name" value="Rieske_2Fe-2S"/>
</dbReference>
<evidence type="ECO:0000256" key="8">
    <source>
        <dbReference type="ARBA" id="ARBA00023004"/>
    </source>
</evidence>
<keyword evidence="9" id="KW-0411">Iron-sulfur</keyword>
<dbReference type="GO" id="GO:0046872">
    <property type="term" value="F:metal ion binding"/>
    <property type="evidence" value="ECO:0007669"/>
    <property type="project" value="UniProtKB-KW"/>
</dbReference>
<dbReference type="Gene3D" id="3.30.390.30">
    <property type="match status" value="1"/>
</dbReference>
<evidence type="ECO:0000256" key="6">
    <source>
        <dbReference type="ARBA" id="ARBA00022827"/>
    </source>
</evidence>
<dbReference type="PRINTS" id="PR00411">
    <property type="entry name" value="PNDRDTASEI"/>
</dbReference>
<keyword evidence="4" id="KW-0001">2Fe-2S</keyword>